<comment type="caution">
    <text evidence="2">The sequence shown here is derived from an EMBL/GenBank/DDBJ whole genome shotgun (WGS) entry which is preliminary data.</text>
</comment>
<dbReference type="EMBL" id="RRYP01007935">
    <property type="protein sequence ID" value="TNV80137.1"/>
    <property type="molecule type" value="Genomic_DNA"/>
</dbReference>
<dbReference type="AlphaFoldDB" id="A0A8J8NQP9"/>
<feature type="region of interest" description="Disordered" evidence="1">
    <location>
        <begin position="433"/>
        <end position="480"/>
    </location>
</feature>
<evidence type="ECO:0000256" key="1">
    <source>
        <dbReference type="SAM" id="MobiDB-lite"/>
    </source>
</evidence>
<reference evidence="2" key="1">
    <citation type="submission" date="2019-06" db="EMBL/GenBank/DDBJ databases">
        <authorList>
            <person name="Zheng W."/>
        </authorList>
    </citation>
    <scope>NUCLEOTIDE SEQUENCE</scope>
    <source>
        <strain evidence="2">QDHG01</strain>
    </source>
</reference>
<feature type="compositionally biased region" description="Polar residues" evidence="1">
    <location>
        <begin position="455"/>
        <end position="480"/>
    </location>
</feature>
<proteinExistence type="predicted"/>
<feature type="region of interest" description="Disordered" evidence="1">
    <location>
        <begin position="353"/>
        <end position="372"/>
    </location>
</feature>
<keyword evidence="3" id="KW-1185">Reference proteome</keyword>
<evidence type="ECO:0000313" key="2">
    <source>
        <dbReference type="EMBL" id="TNV80137.1"/>
    </source>
</evidence>
<evidence type="ECO:0000313" key="3">
    <source>
        <dbReference type="Proteomes" id="UP000785679"/>
    </source>
</evidence>
<gene>
    <name evidence="2" type="ORF">FGO68_gene8525</name>
</gene>
<accession>A0A8J8NQP9</accession>
<name>A0A8J8NQP9_HALGN</name>
<protein>
    <submittedName>
        <fullName evidence="2">Uncharacterized protein</fullName>
    </submittedName>
</protein>
<organism evidence="2 3">
    <name type="scientific">Halteria grandinella</name>
    <dbReference type="NCBI Taxonomy" id="5974"/>
    <lineage>
        <taxon>Eukaryota</taxon>
        <taxon>Sar</taxon>
        <taxon>Alveolata</taxon>
        <taxon>Ciliophora</taxon>
        <taxon>Intramacronucleata</taxon>
        <taxon>Spirotrichea</taxon>
        <taxon>Stichotrichia</taxon>
        <taxon>Sporadotrichida</taxon>
        <taxon>Halteriidae</taxon>
        <taxon>Halteria</taxon>
    </lineage>
</organism>
<sequence>MLSMLSQSLSEQTPFCQAQQLADLSDQDESVGKYQNFQPIICLQVLNNKQCISNALPNLLSIDSPPDVKHVPLQYANHKCGSSIPNIGRMTIQQRNIPDQMAISKSLSMPKAYEKIQDNSLSHSFDDSGYVREERKVCRLQPFTQMQINNHSGIIKKAEQEEEGDILQAYLAKIEDLDDWSSEYSKCSNSEMEYGSKNRIENTEYIDVEDEQSFIELNNHDCQRSDKSANQQQLLCAYNYKLEIKNIQQPKRDYKTYYNQGVLLSNQYFQIDAQENDSRSELVQFDSKCKFPSSSISHNLAADTGRDSNSYQKLGKYDISRLKLSRLQQRLDPVMEGILEQLPNDLYCSDDSISEDGSSCQASDDEHSSDNSSSILLHFEGAEIGIQQEGGSKGGSGGKTLQQGCKGNIGLEQQPALHFAQAAKAWKEEYSYHQKYQHSRPQGQAKKNQRRQSVEIGNNNQSDQICSNQQPSKNRQTDGNKYQFSDAEFRADNFEDFYVFNSRSFAENDAFNEMAGDAIFQNAQSPLSTKGVRTIYKNDKLQAHKNAFQLYK</sequence>
<dbReference type="Proteomes" id="UP000785679">
    <property type="component" value="Unassembled WGS sequence"/>
</dbReference>